<feature type="domain" description="Inhibitor I9" evidence="8">
    <location>
        <begin position="1"/>
        <end position="80"/>
    </location>
</feature>
<keyword evidence="3" id="KW-0732">Signal</keyword>
<comment type="similarity">
    <text evidence="1 6">Belongs to the peptidase S8 family.</text>
</comment>
<dbReference type="Pfam" id="PF17766">
    <property type="entry name" value="fn3_6"/>
    <property type="match status" value="1"/>
</dbReference>
<keyword evidence="5 6" id="KW-0720">Serine protease</keyword>
<keyword evidence="11" id="KW-1185">Reference proteome</keyword>
<sequence>VYIVYLGHSHNKDPFLTSEYHVQLLANVFKSKEEGKKAMLYSYKHMFSGFAATLNASQATILANTRGVISVFKSKNLELHTTRSWDFMGLTLQDDYSEGTPLQLAYGDDIIVGVFDSGIWPESASFKEEPNLGPIPNHWKGKCISGEEFNPKKVCNKKLIGARYYLTGFERRYGKINITKNPEYISARDFLGHGTHTASIAIGSRVTNANLFGFAEGTARGGAPRARLAVYKVCWNRNFDGTCTEEDILAAFDEALHDGVDIISASFGKRPPLRSFFESSSDIGSFHAMQLGVSVVFSAGNNGPDPSLVGNVNPWSICVAASTMDRSFPTKIVLDDGSSFMGEGLISKKISGTLARARSYFFGGICNTRNWMNISLSGEVLLCFSTDGPVSSEDAEFVASRANAAALVFVQPLTRPVAAVSIVPVVRIDTIQGTKIYLSSSSNVTKVQILPSKTAFKRSPAPIVSDFSSRGPSSISPDFLKPDISAPGISVLAAWPPNVPPSIFPGDKRSVDWNFDSGTSMSCPHVSGVVALLKSAHPQWSPAAIRSALMTTAYNLDTTGDDILVEASTKTANPFDIGAGHINPLKAIDPGLIHDTTTRDYLLFLCNSGYTDEQIQAMVVCPLTTRCPNKIEPNWNINYPSITISNLKCTTTIKRTVRNVGSMKTAIYFVKIVNPRGVEVVVWPKVLVFSAFKEEVTYFVTLKPLKKSQGRYDFGSITWSDGFHHVRSPIVVQLNTNEVEAGFGTMAY</sequence>
<dbReference type="Gene3D" id="3.30.70.80">
    <property type="entry name" value="Peptidase S8 propeptide/proteinase inhibitor I9"/>
    <property type="match status" value="1"/>
</dbReference>
<feature type="active site" description="Charge relay system" evidence="6">
    <location>
        <position position="520"/>
    </location>
</feature>
<dbReference type="CDD" id="cd02120">
    <property type="entry name" value="PA_subtilisin_like"/>
    <property type="match status" value="1"/>
</dbReference>
<feature type="active site" description="Charge relay system" evidence="6">
    <location>
        <position position="116"/>
    </location>
</feature>
<dbReference type="InterPro" id="IPR010259">
    <property type="entry name" value="S8pro/Inhibitor_I9"/>
</dbReference>
<feature type="domain" description="Subtilisin-like protease fibronectin type-III" evidence="9">
    <location>
        <begin position="636"/>
        <end position="732"/>
    </location>
</feature>
<evidence type="ECO:0000259" key="8">
    <source>
        <dbReference type="Pfam" id="PF05922"/>
    </source>
</evidence>
<evidence type="ECO:0000313" key="10">
    <source>
        <dbReference type="EMBL" id="KAK4492223.1"/>
    </source>
</evidence>
<dbReference type="InterPro" id="IPR045051">
    <property type="entry name" value="SBT"/>
</dbReference>
<feature type="domain" description="Peptidase S8/S53" evidence="7">
    <location>
        <begin position="107"/>
        <end position="558"/>
    </location>
</feature>
<protein>
    <submittedName>
        <fullName evidence="10">Uncharacterized protein</fullName>
    </submittedName>
</protein>
<feature type="active site" description="Charge relay system" evidence="6">
    <location>
        <position position="193"/>
    </location>
</feature>
<evidence type="ECO:0000256" key="6">
    <source>
        <dbReference type="PROSITE-ProRule" id="PRU01240"/>
    </source>
</evidence>
<dbReference type="Gene3D" id="3.40.50.200">
    <property type="entry name" value="Peptidase S8/S53 domain"/>
    <property type="match status" value="1"/>
</dbReference>
<evidence type="ECO:0000259" key="7">
    <source>
        <dbReference type="Pfam" id="PF00082"/>
    </source>
</evidence>
<feature type="non-terminal residue" evidence="10">
    <location>
        <position position="1"/>
    </location>
</feature>
<dbReference type="Pfam" id="PF05922">
    <property type="entry name" value="Inhibitor_I9"/>
    <property type="match status" value="1"/>
</dbReference>
<dbReference type="InterPro" id="IPR023828">
    <property type="entry name" value="Peptidase_S8_Ser-AS"/>
</dbReference>
<dbReference type="PRINTS" id="PR00723">
    <property type="entry name" value="SUBTILISIN"/>
</dbReference>
<evidence type="ECO:0000256" key="5">
    <source>
        <dbReference type="ARBA" id="ARBA00022825"/>
    </source>
</evidence>
<dbReference type="CDD" id="cd04852">
    <property type="entry name" value="Peptidases_S8_3"/>
    <property type="match status" value="1"/>
</dbReference>
<keyword evidence="2 6" id="KW-0645">Protease</keyword>
<reference evidence="10 11" key="1">
    <citation type="journal article" date="2023" name="bioRxiv">
        <title>Genome report: Whole genome sequence and annotation of Penstemon davidsonii.</title>
        <authorList>
            <person name="Ostevik K.L."/>
            <person name="Alabady M."/>
            <person name="Zhang M."/>
            <person name="Rausher M.D."/>
        </authorList>
    </citation>
    <scope>NUCLEOTIDE SEQUENCE [LARGE SCALE GENOMIC DNA]</scope>
    <source>
        <strain evidence="10">DNT005</strain>
        <tissue evidence="10">Whole leaf</tissue>
    </source>
</reference>
<dbReference type="Pfam" id="PF00082">
    <property type="entry name" value="Peptidase_S8"/>
    <property type="match status" value="1"/>
</dbReference>
<dbReference type="InterPro" id="IPR037045">
    <property type="entry name" value="S8pro/Inhibitor_I9_sf"/>
</dbReference>
<keyword evidence="4 6" id="KW-0378">Hydrolase</keyword>
<dbReference type="PROSITE" id="PS51892">
    <property type="entry name" value="SUBTILASE"/>
    <property type="match status" value="1"/>
</dbReference>
<dbReference type="EMBL" id="JAYDYQ010001087">
    <property type="protein sequence ID" value="KAK4492223.1"/>
    <property type="molecule type" value="Genomic_DNA"/>
</dbReference>
<evidence type="ECO:0000256" key="2">
    <source>
        <dbReference type="ARBA" id="ARBA00022670"/>
    </source>
</evidence>
<name>A0ABR0DTQ6_9LAMI</name>
<dbReference type="PROSITE" id="PS00138">
    <property type="entry name" value="SUBTILASE_SER"/>
    <property type="match status" value="1"/>
</dbReference>
<proteinExistence type="inferred from homology"/>
<evidence type="ECO:0000256" key="1">
    <source>
        <dbReference type="ARBA" id="ARBA00011073"/>
    </source>
</evidence>
<dbReference type="InterPro" id="IPR000209">
    <property type="entry name" value="Peptidase_S8/S53_dom"/>
</dbReference>
<dbReference type="Proteomes" id="UP001291926">
    <property type="component" value="Unassembled WGS sequence"/>
</dbReference>
<dbReference type="Gene3D" id="3.50.30.30">
    <property type="match status" value="1"/>
</dbReference>
<gene>
    <name evidence="10" type="ORF">RD792_003023</name>
</gene>
<dbReference type="Gene3D" id="2.60.40.2310">
    <property type="match status" value="1"/>
</dbReference>
<evidence type="ECO:0000259" key="9">
    <source>
        <dbReference type="Pfam" id="PF17766"/>
    </source>
</evidence>
<dbReference type="InterPro" id="IPR015500">
    <property type="entry name" value="Peptidase_S8_subtilisin-rel"/>
</dbReference>
<comment type="caution">
    <text evidence="10">The sequence shown here is derived from an EMBL/GenBank/DDBJ whole genome shotgun (WGS) entry which is preliminary data.</text>
</comment>
<evidence type="ECO:0000256" key="3">
    <source>
        <dbReference type="ARBA" id="ARBA00022729"/>
    </source>
</evidence>
<dbReference type="InterPro" id="IPR041469">
    <property type="entry name" value="Subtilisin-like_FN3"/>
</dbReference>
<dbReference type="PANTHER" id="PTHR10795">
    <property type="entry name" value="PROPROTEIN CONVERTASE SUBTILISIN/KEXIN"/>
    <property type="match status" value="1"/>
</dbReference>
<evidence type="ECO:0000313" key="11">
    <source>
        <dbReference type="Proteomes" id="UP001291926"/>
    </source>
</evidence>
<dbReference type="InterPro" id="IPR034197">
    <property type="entry name" value="Peptidases_S8_3"/>
</dbReference>
<dbReference type="SUPFAM" id="SSF52743">
    <property type="entry name" value="Subtilisin-like"/>
    <property type="match status" value="1"/>
</dbReference>
<organism evidence="10 11">
    <name type="scientific">Penstemon davidsonii</name>
    <dbReference type="NCBI Taxonomy" id="160366"/>
    <lineage>
        <taxon>Eukaryota</taxon>
        <taxon>Viridiplantae</taxon>
        <taxon>Streptophyta</taxon>
        <taxon>Embryophyta</taxon>
        <taxon>Tracheophyta</taxon>
        <taxon>Spermatophyta</taxon>
        <taxon>Magnoliopsida</taxon>
        <taxon>eudicotyledons</taxon>
        <taxon>Gunneridae</taxon>
        <taxon>Pentapetalae</taxon>
        <taxon>asterids</taxon>
        <taxon>lamiids</taxon>
        <taxon>Lamiales</taxon>
        <taxon>Plantaginaceae</taxon>
        <taxon>Cheloneae</taxon>
        <taxon>Penstemon</taxon>
    </lineage>
</organism>
<accession>A0ABR0DTQ6</accession>
<dbReference type="InterPro" id="IPR036852">
    <property type="entry name" value="Peptidase_S8/S53_dom_sf"/>
</dbReference>
<evidence type="ECO:0000256" key="4">
    <source>
        <dbReference type="ARBA" id="ARBA00022801"/>
    </source>
</evidence>